<protein>
    <submittedName>
        <fullName evidence="1">Uncharacterized protein</fullName>
    </submittedName>
</protein>
<name>A0A1A8HPD1_NOTKU</name>
<proteinExistence type="predicted"/>
<gene>
    <name evidence="1" type="primary">Nfu_g_1_015279</name>
</gene>
<reference evidence="1" key="1">
    <citation type="submission" date="2016-05" db="EMBL/GenBank/DDBJ databases">
        <authorList>
            <person name="Lavstsen T."/>
            <person name="Jespersen J.S."/>
        </authorList>
    </citation>
    <scope>NUCLEOTIDE SEQUENCE</scope>
    <source>
        <tissue evidence="1">Brain</tissue>
    </source>
</reference>
<sequence length="101" mass="11211">SKQLFSTINHLFDLHSLSPSSASGFCGSPSSKFKKCPQRRASAHSLLILYAQLQVQQPQGSITQTTEEHQEVITVILPYAPCSPVMDWATAMPVELMFLEF</sequence>
<dbReference type="AlphaFoldDB" id="A0A1A8HPD1"/>
<dbReference type="EMBL" id="HAED01000405">
    <property type="protein sequence ID" value="SBQ86250.1"/>
    <property type="molecule type" value="Transcribed_RNA"/>
</dbReference>
<accession>A0A1A8HPD1</accession>
<evidence type="ECO:0000313" key="1">
    <source>
        <dbReference type="EMBL" id="SBQ86250.1"/>
    </source>
</evidence>
<organism evidence="1">
    <name type="scientific">Nothobranchius kuhntae</name>
    <name type="common">Beira killifish</name>
    <dbReference type="NCBI Taxonomy" id="321403"/>
    <lineage>
        <taxon>Eukaryota</taxon>
        <taxon>Metazoa</taxon>
        <taxon>Chordata</taxon>
        <taxon>Craniata</taxon>
        <taxon>Vertebrata</taxon>
        <taxon>Euteleostomi</taxon>
        <taxon>Actinopterygii</taxon>
        <taxon>Neopterygii</taxon>
        <taxon>Teleostei</taxon>
        <taxon>Neoteleostei</taxon>
        <taxon>Acanthomorphata</taxon>
        <taxon>Ovalentaria</taxon>
        <taxon>Atherinomorphae</taxon>
        <taxon>Cyprinodontiformes</taxon>
        <taxon>Nothobranchiidae</taxon>
        <taxon>Nothobranchius</taxon>
    </lineage>
</organism>
<feature type="non-terminal residue" evidence="1">
    <location>
        <position position="1"/>
    </location>
</feature>
<reference evidence="1" key="2">
    <citation type="submission" date="2016-06" db="EMBL/GenBank/DDBJ databases">
        <title>The genome of a short-lived fish provides insights into sex chromosome evolution and the genetic control of aging.</title>
        <authorList>
            <person name="Reichwald K."/>
            <person name="Felder M."/>
            <person name="Petzold A."/>
            <person name="Koch P."/>
            <person name="Groth M."/>
            <person name="Platzer M."/>
        </authorList>
    </citation>
    <scope>NUCLEOTIDE SEQUENCE</scope>
    <source>
        <tissue evidence="1">Brain</tissue>
    </source>
</reference>